<dbReference type="Pfam" id="PF04965">
    <property type="entry name" value="GPW_gp25"/>
    <property type="match status" value="1"/>
</dbReference>
<dbReference type="NCBIfam" id="TIGR03357">
    <property type="entry name" value="VI_zyme"/>
    <property type="match status" value="1"/>
</dbReference>
<organism evidence="2">
    <name type="scientific">Cupriavidus necator</name>
    <name type="common">Alcaligenes eutrophus</name>
    <name type="synonym">Ralstonia eutropha</name>
    <dbReference type="NCBI Taxonomy" id="106590"/>
    <lineage>
        <taxon>Bacteria</taxon>
        <taxon>Pseudomonadati</taxon>
        <taxon>Pseudomonadota</taxon>
        <taxon>Betaproteobacteria</taxon>
        <taxon>Burkholderiales</taxon>
        <taxon>Burkholderiaceae</taxon>
        <taxon>Cupriavidus</taxon>
    </lineage>
</organism>
<sequence length="151" mass="16340">MSVIVTGSPMPLFERLSAGTNAPSAQLLQGEPLRQSVARELARLLNTRSRLTAAQFLESDGTVLDYGVPDFSFRSFQSVPDCDAIAALVAHAVAMFEPRLRQARVRFAERDTPRPVLMIDGELPLGAAPVRVAFELAAAGQPADPRWSNHG</sequence>
<dbReference type="SUPFAM" id="SSF160719">
    <property type="entry name" value="gpW/gp25-like"/>
    <property type="match status" value="1"/>
</dbReference>
<dbReference type="PANTHER" id="PTHR38595">
    <property type="entry name" value="CYTOPLASMIC PROTEIN-RELATED"/>
    <property type="match status" value="1"/>
</dbReference>
<protein>
    <recommendedName>
        <fullName evidence="1">IraD/Gp25-like domain-containing protein</fullName>
    </recommendedName>
</protein>
<feature type="domain" description="IraD/Gp25-like" evidence="1">
    <location>
        <begin position="33"/>
        <end position="112"/>
    </location>
</feature>
<dbReference type="RefSeq" id="WP_340525020.1">
    <property type="nucleotide sequence ID" value="NZ_FMSH01000182.1"/>
</dbReference>
<dbReference type="InterPro" id="IPR053176">
    <property type="entry name" value="T6SS_TssE1-like"/>
</dbReference>
<dbReference type="InterPro" id="IPR017737">
    <property type="entry name" value="TssE1-like"/>
</dbReference>
<dbReference type="AlphaFoldDB" id="A0A1K0IGB5"/>
<accession>A0A1K0IGB5</accession>
<dbReference type="EMBL" id="FMSH01000182">
    <property type="protein sequence ID" value="SCU75987.1"/>
    <property type="molecule type" value="Genomic_DNA"/>
</dbReference>
<evidence type="ECO:0000313" key="2">
    <source>
        <dbReference type="EMBL" id="SCU75987.1"/>
    </source>
</evidence>
<gene>
    <name evidence="2" type="ORF">CNECB9_2620005</name>
</gene>
<proteinExistence type="predicted"/>
<dbReference type="PANTHER" id="PTHR38595:SF1">
    <property type="entry name" value="TYPE VI SECRETION SYSTEM COMPONENT TSSE1"/>
    <property type="match status" value="1"/>
</dbReference>
<evidence type="ECO:0000259" key="1">
    <source>
        <dbReference type="Pfam" id="PF04965"/>
    </source>
</evidence>
<name>A0A1K0IGB5_CUPNE</name>
<dbReference type="InterPro" id="IPR007048">
    <property type="entry name" value="IraD/Gp25-like"/>
</dbReference>
<reference evidence="2" key="1">
    <citation type="submission" date="2016-09" db="EMBL/GenBank/DDBJ databases">
        <authorList>
            <person name="Capua I."/>
            <person name="De Benedictis P."/>
            <person name="Joannis T."/>
            <person name="Lombin L.H."/>
            <person name="Cattoli G."/>
        </authorList>
    </citation>
    <scope>NUCLEOTIDE SEQUENCE</scope>
    <source>
        <strain evidence="2">B9</strain>
    </source>
</reference>